<reference evidence="2" key="1">
    <citation type="submission" date="2019-11" db="UniProtKB">
        <authorList>
            <consortium name="WormBaseParasite"/>
        </authorList>
    </citation>
    <scope>IDENTIFICATION</scope>
</reference>
<evidence type="ECO:0000313" key="2">
    <source>
        <dbReference type="WBParaSite" id="MCU_004065-RA"/>
    </source>
</evidence>
<dbReference type="AlphaFoldDB" id="A0A5K3EY47"/>
<feature type="compositionally biased region" description="Polar residues" evidence="1">
    <location>
        <begin position="107"/>
        <end position="123"/>
    </location>
</feature>
<feature type="compositionally biased region" description="Polar residues" evidence="1">
    <location>
        <begin position="72"/>
        <end position="83"/>
    </location>
</feature>
<organism evidence="2">
    <name type="scientific">Mesocestoides corti</name>
    <name type="common">Flatworm</name>
    <dbReference type="NCBI Taxonomy" id="53468"/>
    <lineage>
        <taxon>Eukaryota</taxon>
        <taxon>Metazoa</taxon>
        <taxon>Spiralia</taxon>
        <taxon>Lophotrochozoa</taxon>
        <taxon>Platyhelminthes</taxon>
        <taxon>Cestoda</taxon>
        <taxon>Eucestoda</taxon>
        <taxon>Cyclophyllidea</taxon>
        <taxon>Mesocestoididae</taxon>
        <taxon>Mesocestoides</taxon>
    </lineage>
</organism>
<proteinExistence type="predicted"/>
<sequence>MVNKAMRVYGGFKSENHKLNAPFPSRMARLLQKSNQPSANTNSWAGFLSCCYASPKSSSPEPPELPTIKVQPPQSVSDNTENVVTRDPADGHSVASNGRESPPPSHQAASNAGVTTPAGNHGE</sequence>
<name>A0A5K3EY47_MESCO</name>
<protein>
    <submittedName>
        <fullName evidence="2">Ovule protein</fullName>
    </submittedName>
</protein>
<accession>A0A5K3EY47</accession>
<evidence type="ECO:0000256" key="1">
    <source>
        <dbReference type="SAM" id="MobiDB-lite"/>
    </source>
</evidence>
<feature type="region of interest" description="Disordered" evidence="1">
    <location>
        <begin position="54"/>
        <end position="123"/>
    </location>
</feature>
<dbReference type="WBParaSite" id="MCU_004065-RA">
    <property type="protein sequence ID" value="MCU_004065-RA"/>
    <property type="gene ID" value="MCU_004065"/>
</dbReference>